<evidence type="ECO:0008006" key="4">
    <source>
        <dbReference type="Google" id="ProtNLM"/>
    </source>
</evidence>
<dbReference type="EMBL" id="BTSY01000003">
    <property type="protein sequence ID" value="GMT18283.1"/>
    <property type="molecule type" value="Genomic_DNA"/>
</dbReference>
<dbReference type="AlphaFoldDB" id="A0AAV5VJ34"/>
<reference evidence="2" key="1">
    <citation type="submission" date="2023-10" db="EMBL/GenBank/DDBJ databases">
        <title>Genome assembly of Pristionchus species.</title>
        <authorList>
            <person name="Yoshida K."/>
            <person name="Sommer R.J."/>
        </authorList>
    </citation>
    <scope>NUCLEOTIDE SEQUENCE</scope>
    <source>
        <strain evidence="2">RS5133</strain>
    </source>
</reference>
<gene>
    <name evidence="2" type="ORF">PFISCL1PPCAC_9580</name>
</gene>
<name>A0AAV5VJ34_9BILA</name>
<evidence type="ECO:0000256" key="1">
    <source>
        <dbReference type="SAM" id="MobiDB-lite"/>
    </source>
</evidence>
<protein>
    <recommendedName>
        <fullName evidence="4">CRIB domain-containing protein</fullName>
    </recommendedName>
</protein>
<feature type="non-terminal residue" evidence="2">
    <location>
        <position position="1"/>
    </location>
</feature>
<keyword evidence="3" id="KW-1185">Reference proteome</keyword>
<feature type="non-terminal residue" evidence="2">
    <location>
        <position position="223"/>
    </location>
</feature>
<feature type="region of interest" description="Disordered" evidence="1">
    <location>
        <begin position="124"/>
        <end position="207"/>
    </location>
</feature>
<evidence type="ECO:0000313" key="3">
    <source>
        <dbReference type="Proteomes" id="UP001432322"/>
    </source>
</evidence>
<sequence>RTNTIMKTKDAKQRPEISMPSDFQQITHIDRSATVDELVNALQGRVTPVYSGCPDSVPLPRKASAGTYGRGTPTPTFKPMTPAISSPNIHHDTVSSGHGTWNTGRGKYIKRREKMSNNLFLVPQSQAPEAPGGRSPGARSPSIGQDGGGFPSPISAKHGRSVSTSNEGGSSIQRQHEHYVNVKEFGHARPEARDRRDTYDPHSHYTYAANDGYLASPYSVLKV</sequence>
<feature type="compositionally biased region" description="Basic and acidic residues" evidence="1">
    <location>
        <begin position="174"/>
        <end position="203"/>
    </location>
</feature>
<dbReference type="Proteomes" id="UP001432322">
    <property type="component" value="Unassembled WGS sequence"/>
</dbReference>
<accession>A0AAV5VJ34</accession>
<proteinExistence type="predicted"/>
<evidence type="ECO:0000313" key="2">
    <source>
        <dbReference type="EMBL" id="GMT18283.1"/>
    </source>
</evidence>
<feature type="compositionally biased region" description="Polar residues" evidence="1">
    <location>
        <begin position="161"/>
        <end position="173"/>
    </location>
</feature>
<organism evidence="2 3">
    <name type="scientific">Pristionchus fissidentatus</name>
    <dbReference type="NCBI Taxonomy" id="1538716"/>
    <lineage>
        <taxon>Eukaryota</taxon>
        <taxon>Metazoa</taxon>
        <taxon>Ecdysozoa</taxon>
        <taxon>Nematoda</taxon>
        <taxon>Chromadorea</taxon>
        <taxon>Rhabditida</taxon>
        <taxon>Rhabditina</taxon>
        <taxon>Diplogasteromorpha</taxon>
        <taxon>Diplogasteroidea</taxon>
        <taxon>Neodiplogasteridae</taxon>
        <taxon>Pristionchus</taxon>
    </lineage>
</organism>
<comment type="caution">
    <text evidence="2">The sequence shown here is derived from an EMBL/GenBank/DDBJ whole genome shotgun (WGS) entry which is preliminary data.</text>
</comment>